<evidence type="ECO:0000313" key="3">
    <source>
        <dbReference type="EMBL" id="ABY35682.1"/>
    </source>
</evidence>
<keyword evidence="4" id="KW-1185">Reference proteome</keyword>
<keyword evidence="1" id="KW-0812">Transmembrane</keyword>
<organism evidence="3 4">
    <name type="scientific">Chloroflexus aurantiacus (strain ATCC 29366 / DSM 635 / J-10-fl)</name>
    <dbReference type="NCBI Taxonomy" id="324602"/>
    <lineage>
        <taxon>Bacteria</taxon>
        <taxon>Bacillati</taxon>
        <taxon>Chloroflexota</taxon>
        <taxon>Chloroflexia</taxon>
        <taxon>Chloroflexales</taxon>
        <taxon>Chloroflexineae</taxon>
        <taxon>Chloroflexaceae</taxon>
        <taxon>Chloroflexus</taxon>
    </lineage>
</organism>
<dbReference type="KEGG" id="cau:Caur_2475"/>
<dbReference type="PATRIC" id="fig|324602.8.peg.2790"/>
<name>A9WHZ1_CHLAA</name>
<dbReference type="EMBL" id="CP000909">
    <property type="protein sequence ID" value="ABY35682.1"/>
    <property type="molecule type" value="Genomic_DNA"/>
</dbReference>
<dbReference type="STRING" id="324602.Caur_2475"/>
<dbReference type="InterPro" id="IPR021766">
    <property type="entry name" value="PhoR_N"/>
</dbReference>
<dbReference type="GO" id="GO:0004721">
    <property type="term" value="F:phosphoprotein phosphatase activity"/>
    <property type="evidence" value="ECO:0007669"/>
    <property type="project" value="InterPro"/>
</dbReference>
<dbReference type="Pfam" id="PF11808">
    <property type="entry name" value="PhoR"/>
    <property type="match status" value="1"/>
</dbReference>
<gene>
    <name evidence="3" type="ordered locus">Caur_2475</name>
</gene>
<feature type="domain" description="Phosphate regulon sensor protein PhoR N-terminal" evidence="2">
    <location>
        <begin position="10"/>
        <end position="91"/>
    </location>
</feature>
<dbReference type="RefSeq" id="WP_012258335.1">
    <property type="nucleotide sequence ID" value="NC_010175.1"/>
</dbReference>
<dbReference type="GO" id="GO:0000155">
    <property type="term" value="F:phosphorelay sensor kinase activity"/>
    <property type="evidence" value="ECO:0007669"/>
    <property type="project" value="InterPro"/>
</dbReference>
<dbReference type="InParanoid" id="A9WHZ1"/>
<evidence type="ECO:0000313" key="4">
    <source>
        <dbReference type="Proteomes" id="UP000002008"/>
    </source>
</evidence>
<accession>A9WHZ1</accession>
<dbReference type="AlphaFoldDB" id="A9WHZ1"/>
<evidence type="ECO:0000259" key="2">
    <source>
        <dbReference type="Pfam" id="PF11808"/>
    </source>
</evidence>
<dbReference type="EnsemblBacteria" id="ABY35682">
    <property type="protein sequence ID" value="ABY35682"/>
    <property type="gene ID" value="Caur_2475"/>
</dbReference>
<keyword evidence="1" id="KW-0472">Membrane</keyword>
<evidence type="ECO:0000256" key="1">
    <source>
        <dbReference type="SAM" id="Phobius"/>
    </source>
</evidence>
<reference evidence="4" key="1">
    <citation type="journal article" date="2011" name="BMC Genomics">
        <title>Complete genome sequence of the filamentous anoxygenic phototrophic bacterium Chloroflexus aurantiacus.</title>
        <authorList>
            <person name="Tang K.H."/>
            <person name="Barry K."/>
            <person name="Chertkov O."/>
            <person name="Dalin E."/>
            <person name="Han C.S."/>
            <person name="Hauser L.J."/>
            <person name="Honchak B.M."/>
            <person name="Karbach L.E."/>
            <person name="Land M.L."/>
            <person name="Lapidus A."/>
            <person name="Larimer F.W."/>
            <person name="Mikhailova N."/>
            <person name="Pitluck S."/>
            <person name="Pierson B.K."/>
            <person name="Blankenship R.E."/>
        </authorList>
    </citation>
    <scope>NUCLEOTIDE SEQUENCE [LARGE SCALE GENOMIC DNA]</scope>
    <source>
        <strain evidence="4">ATCC 29366 / DSM 635 / J-10-fl</strain>
    </source>
</reference>
<protein>
    <recommendedName>
        <fullName evidence="2">Phosphate regulon sensor protein PhoR N-terminal domain-containing protein</fullName>
    </recommendedName>
</protein>
<sequence>MRWIDSSTIVIGTCIIALAGIFVAPPITILALVVCIAMLLWERYHFVKATRTLITHLRRNPIETKLEVGTGVWGELCHTLNRLLQQWRTEQHLQRLQLTQPALRQIDPLSLHPPVSGMITPVAVLAIGRLTITDPLTEAQARFALIREQIAPHQALIEWRHDHLLLIFGILHADTDPMKQAISFISATVHAAQTVGLSLPPLSLSSGLGRIGVVPVLGLHFSGEPLEQVSVLIRQTPPGMITCNDEAYFHLRRLGLLPLSTFQSTTIGRGYALTVTELAGQRNAES</sequence>
<keyword evidence="1" id="KW-1133">Transmembrane helix</keyword>
<dbReference type="HOGENOM" id="CLU_972166_0_0_0"/>
<feature type="transmembrane region" description="Helical" evidence="1">
    <location>
        <begin position="15"/>
        <end position="41"/>
    </location>
</feature>
<proteinExistence type="predicted"/>
<dbReference type="Proteomes" id="UP000002008">
    <property type="component" value="Chromosome"/>
</dbReference>